<organism evidence="4 5">
    <name type="scientific">Brachionus calyciflorus</name>
    <dbReference type="NCBI Taxonomy" id="104777"/>
    <lineage>
        <taxon>Eukaryota</taxon>
        <taxon>Metazoa</taxon>
        <taxon>Spiralia</taxon>
        <taxon>Gnathifera</taxon>
        <taxon>Rotifera</taxon>
        <taxon>Eurotatoria</taxon>
        <taxon>Monogononta</taxon>
        <taxon>Pseudotrocha</taxon>
        <taxon>Ploima</taxon>
        <taxon>Brachionidae</taxon>
        <taxon>Brachionus</taxon>
    </lineage>
</organism>
<name>A0A813QPL7_9BILA</name>
<proteinExistence type="predicted"/>
<dbReference type="EMBL" id="CAJNOC010000507">
    <property type="protein sequence ID" value="CAF0769823.1"/>
    <property type="molecule type" value="Genomic_DNA"/>
</dbReference>
<accession>A0A813QPL7</accession>
<dbReference type="PROSITE" id="PS50294">
    <property type="entry name" value="WD_REPEATS_REGION"/>
    <property type="match status" value="1"/>
</dbReference>
<dbReference type="SUPFAM" id="SSF50978">
    <property type="entry name" value="WD40 repeat-like"/>
    <property type="match status" value="1"/>
</dbReference>
<evidence type="ECO:0000313" key="5">
    <source>
        <dbReference type="Proteomes" id="UP000663879"/>
    </source>
</evidence>
<dbReference type="Gene3D" id="2.130.10.10">
    <property type="entry name" value="YVTN repeat-like/Quinoprotein amine dehydrogenase"/>
    <property type="match status" value="2"/>
</dbReference>
<dbReference type="InterPro" id="IPR001680">
    <property type="entry name" value="WD40_rpt"/>
</dbReference>
<dbReference type="Pfam" id="PF00400">
    <property type="entry name" value="WD40"/>
    <property type="match status" value="1"/>
</dbReference>
<gene>
    <name evidence="4" type="ORF">OXX778_LOCUS4889</name>
</gene>
<dbReference type="InterPro" id="IPR019775">
    <property type="entry name" value="WD40_repeat_CS"/>
</dbReference>
<keyword evidence="2" id="KW-0677">Repeat</keyword>
<reference evidence="4" key="1">
    <citation type="submission" date="2021-02" db="EMBL/GenBank/DDBJ databases">
        <authorList>
            <person name="Nowell W R."/>
        </authorList>
    </citation>
    <scope>NUCLEOTIDE SEQUENCE</scope>
    <source>
        <strain evidence="4">Ploen Becks lab</strain>
    </source>
</reference>
<dbReference type="PANTHER" id="PTHR19854">
    <property type="entry name" value="TRANSDUCIN BETA-LIKE 3"/>
    <property type="match status" value="1"/>
</dbReference>
<dbReference type="Proteomes" id="UP000663879">
    <property type="component" value="Unassembled WGS sequence"/>
</dbReference>
<dbReference type="SMART" id="SM00320">
    <property type="entry name" value="WD40"/>
    <property type="match status" value="4"/>
</dbReference>
<comment type="caution">
    <text evidence="4">The sequence shown here is derived from an EMBL/GenBank/DDBJ whole genome shotgun (WGS) entry which is preliminary data.</text>
</comment>
<evidence type="ECO:0000256" key="3">
    <source>
        <dbReference type="PROSITE-ProRule" id="PRU00221"/>
    </source>
</evidence>
<evidence type="ECO:0000313" key="4">
    <source>
        <dbReference type="EMBL" id="CAF0769823.1"/>
    </source>
</evidence>
<evidence type="ECO:0000256" key="1">
    <source>
        <dbReference type="ARBA" id="ARBA00022574"/>
    </source>
</evidence>
<dbReference type="PANTHER" id="PTHR19854:SF1">
    <property type="entry name" value="GUANINE NUCLEOTIDE-BINDING PROTEIN SUBUNIT BETA-LIKE PROTEIN 1"/>
    <property type="match status" value="1"/>
</dbReference>
<keyword evidence="5" id="KW-1185">Reference proteome</keyword>
<sequence length="317" mass="35988">MASNPKPPPNPLFILQNSKPINCVLFSIYNKNLLYTGNRNGDFNIFDLKLRRSVFIMNLSDEAILSITEIDADNILTHSRNGQIFKWTRIDPKSWKPKCIYHKEAYTFCQFQLSCDKTKLFLPSTESGLIEAIDLTENKRLFELRSNGDLKSNRGMVMCIKIINTQLFLNGFENGEIVLFDLSNQLEKSSINLFNGQPVLSFDFDSKNMIGIAGSAESELKQFSLLNENLEYCFQGGPSVQITNPGVNFIKIRLSDSLIFACGCWDSRIRIFSLKKMRLLAVLDFHKEAINSIDFSIDNLMSAGSSDGIISIWDIFK</sequence>
<feature type="repeat" description="WD" evidence="3">
    <location>
        <begin position="283"/>
        <end position="317"/>
    </location>
</feature>
<dbReference type="PROSITE" id="PS00678">
    <property type="entry name" value="WD_REPEATS_1"/>
    <property type="match status" value="1"/>
</dbReference>
<evidence type="ECO:0000256" key="2">
    <source>
        <dbReference type="ARBA" id="ARBA00022737"/>
    </source>
</evidence>
<dbReference type="AlphaFoldDB" id="A0A813QPL7"/>
<dbReference type="PROSITE" id="PS50082">
    <property type="entry name" value="WD_REPEATS_2"/>
    <property type="match status" value="1"/>
</dbReference>
<keyword evidence="1 3" id="KW-0853">WD repeat</keyword>
<dbReference type="InterPro" id="IPR036322">
    <property type="entry name" value="WD40_repeat_dom_sf"/>
</dbReference>
<dbReference type="InterPro" id="IPR015943">
    <property type="entry name" value="WD40/YVTN_repeat-like_dom_sf"/>
</dbReference>
<dbReference type="OrthoDB" id="7668193at2759"/>
<protein>
    <submittedName>
        <fullName evidence="4">Uncharacterized protein</fullName>
    </submittedName>
</protein>